<accession>A0A830ENA4</accession>
<evidence type="ECO:0000313" key="2">
    <source>
        <dbReference type="EMBL" id="GGI93852.1"/>
    </source>
</evidence>
<dbReference type="RefSeq" id="WP_394354584.1">
    <property type="nucleotide sequence ID" value="NZ_BMOC01000001.1"/>
</dbReference>
<evidence type="ECO:0000313" key="3">
    <source>
        <dbReference type="Proteomes" id="UP000653099"/>
    </source>
</evidence>
<proteinExistence type="predicted"/>
<dbReference type="Proteomes" id="UP000653099">
    <property type="component" value="Unassembled WGS sequence"/>
</dbReference>
<organism evidence="2 3">
    <name type="scientific">Halobellus salinus</name>
    <dbReference type="NCBI Taxonomy" id="931585"/>
    <lineage>
        <taxon>Archaea</taxon>
        <taxon>Methanobacteriati</taxon>
        <taxon>Methanobacteriota</taxon>
        <taxon>Stenosarchaea group</taxon>
        <taxon>Halobacteria</taxon>
        <taxon>Halobacteriales</taxon>
        <taxon>Haloferacaceae</taxon>
        <taxon>Halobellus</taxon>
    </lineage>
</organism>
<gene>
    <name evidence="2" type="ORF">GCM10008995_00010</name>
</gene>
<sequence length="82" mass="8879">MAASVRSNLGLVEDVNDLNVLDAGGPANAAWVESLTSLLINVAQRNDDLWDLGVRFQERATSATPTRCRSGRQTYSDCSPQL</sequence>
<protein>
    <submittedName>
        <fullName evidence="2">Uncharacterized protein</fullName>
    </submittedName>
</protein>
<comment type="caution">
    <text evidence="2">The sequence shown here is derived from an EMBL/GenBank/DDBJ whole genome shotgun (WGS) entry which is preliminary data.</text>
</comment>
<dbReference type="EMBL" id="BMOC01000001">
    <property type="protein sequence ID" value="GGI93852.1"/>
    <property type="molecule type" value="Genomic_DNA"/>
</dbReference>
<feature type="region of interest" description="Disordered" evidence="1">
    <location>
        <begin position="63"/>
        <end position="82"/>
    </location>
</feature>
<name>A0A830ENA4_9EURY</name>
<dbReference type="AlphaFoldDB" id="A0A830ENA4"/>
<keyword evidence="3" id="KW-1185">Reference proteome</keyword>
<evidence type="ECO:0000256" key="1">
    <source>
        <dbReference type="SAM" id="MobiDB-lite"/>
    </source>
</evidence>
<reference evidence="2" key="1">
    <citation type="journal article" date="2014" name="Int. J. Syst. Evol. Microbiol.">
        <title>Complete genome sequence of Corynebacterium casei LMG S-19264T (=DSM 44701T), isolated from a smear-ripened cheese.</title>
        <authorList>
            <consortium name="US DOE Joint Genome Institute (JGI-PGF)"/>
            <person name="Walter F."/>
            <person name="Albersmeier A."/>
            <person name="Kalinowski J."/>
            <person name="Ruckert C."/>
        </authorList>
    </citation>
    <scope>NUCLEOTIDE SEQUENCE</scope>
    <source>
        <strain evidence="2">JCM 14359</strain>
    </source>
</reference>
<reference evidence="2" key="2">
    <citation type="submission" date="2020-09" db="EMBL/GenBank/DDBJ databases">
        <authorList>
            <person name="Sun Q."/>
            <person name="Ohkuma M."/>
        </authorList>
    </citation>
    <scope>NUCLEOTIDE SEQUENCE</scope>
    <source>
        <strain evidence="2">JCM 14359</strain>
    </source>
</reference>